<keyword evidence="2" id="KW-1185">Reference proteome</keyword>
<dbReference type="EMBL" id="JBIGIC010000004">
    <property type="protein sequence ID" value="MFG6486877.1"/>
    <property type="molecule type" value="Genomic_DNA"/>
</dbReference>
<dbReference type="RefSeq" id="WP_394408623.1">
    <property type="nucleotide sequence ID" value="NZ_JBIGIC010000004.1"/>
</dbReference>
<name>A0ABW7HBM0_9BURK</name>
<evidence type="ECO:0000313" key="2">
    <source>
        <dbReference type="Proteomes" id="UP001606134"/>
    </source>
</evidence>
<sequence length="189" mass="18893">MVLTFALFLFVGLFVASIISIDSVWMPPAAAVFAFLMCLKCCVSKPAQARRSAARRSATGTAHRSNGTATDDGHATGIGAFGGMAAGVGVGAAVASFSAFSDDTGLSPHASFGDPLEGSSAPSFTSINPATGLPMIDDSGVGFDVGGNLYGTSSATDSFSSDSFGSSMDFGSASYDSGSSSGSFSSDPW</sequence>
<protein>
    <submittedName>
        <fullName evidence="1">Uncharacterized protein</fullName>
    </submittedName>
</protein>
<proteinExistence type="predicted"/>
<dbReference type="Proteomes" id="UP001606134">
    <property type="component" value="Unassembled WGS sequence"/>
</dbReference>
<reference evidence="1 2" key="1">
    <citation type="submission" date="2024-08" db="EMBL/GenBank/DDBJ databases">
        <authorList>
            <person name="Lu H."/>
        </authorList>
    </citation>
    <scope>NUCLEOTIDE SEQUENCE [LARGE SCALE GENOMIC DNA]</scope>
    <source>
        <strain evidence="1 2">BYS78W</strain>
    </source>
</reference>
<comment type="caution">
    <text evidence="1">The sequence shown here is derived from an EMBL/GenBank/DDBJ whole genome shotgun (WGS) entry which is preliminary data.</text>
</comment>
<organism evidence="1 2">
    <name type="scientific">Pelomonas candidula</name>
    <dbReference type="NCBI Taxonomy" id="3299025"/>
    <lineage>
        <taxon>Bacteria</taxon>
        <taxon>Pseudomonadati</taxon>
        <taxon>Pseudomonadota</taxon>
        <taxon>Betaproteobacteria</taxon>
        <taxon>Burkholderiales</taxon>
        <taxon>Sphaerotilaceae</taxon>
        <taxon>Roseateles</taxon>
    </lineage>
</organism>
<evidence type="ECO:0000313" key="1">
    <source>
        <dbReference type="EMBL" id="MFG6486877.1"/>
    </source>
</evidence>
<gene>
    <name evidence="1" type="ORF">ACG04R_09350</name>
</gene>
<accession>A0ABW7HBM0</accession>